<evidence type="ECO:0000256" key="1">
    <source>
        <dbReference type="ARBA" id="ARBA00010062"/>
    </source>
</evidence>
<evidence type="ECO:0000313" key="7">
    <source>
        <dbReference type="Proteomes" id="UP000029492"/>
    </source>
</evidence>
<keyword evidence="2 4" id="KW-0732">Signal</keyword>
<evidence type="ECO:0000313" key="6">
    <source>
        <dbReference type="EMBL" id="AIQ89973.1"/>
    </source>
</evidence>
<keyword evidence="3" id="KW-0029">Amino-acid transport</keyword>
<dbReference type="InterPro" id="IPR028082">
    <property type="entry name" value="Peripla_BP_I"/>
</dbReference>
<dbReference type="SUPFAM" id="SSF53822">
    <property type="entry name" value="Periplasmic binding protein-like I"/>
    <property type="match status" value="1"/>
</dbReference>
<dbReference type="CDD" id="cd06345">
    <property type="entry name" value="PBP1_ABC_ligand_binding-like"/>
    <property type="match status" value="1"/>
</dbReference>
<feature type="chain" id="PRO_5001848046" evidence="4">
    <location>
        <begin position="35"/>
        <end position="419"/>
    </location>
</feature>
<dbReference type="RefSeq" id="WP_043386830.1">
    <property type="nucleotide sequence ID" value="NZ_CP003811.1"/>
</dbReference>
<evidence type="ECO:0000256" key="2">
    <source>
        <dbReference type="ARBA" id="ARBA00022729"/>
    </source>
</evidence>
<dbReference type="eggNOG" id="COG0683">
    <property type="taxonomic scope" value="Bacteria"/>
</dbReference>
<dbReference type="Gene3D" id="3.40.50.2300">
    <property type="match status" value="2"/>
</dbReference>
<feature type="domain" description="Leucine-binding protein" evidence="5">
    <location>
        <begin position="37"/>
        <end position="375"/>
    </location>
</feature>
<dbReference type="STRING" id="693986.MOC_2218"/>
<dbReference type="PANTHER" id="PTHR30483:SF6">
    <property type="entry name" value="PERIPLASMIC BINDING PROTEIN OF ABC TRANSPORTER FOR NATURAL AMINO ACIDS"/>
    <property type="match status" value="1"/>
</dbReference>
<protein>
    <submittedName>
        <fullName evidence="6">Extracellular ligand-binding receptor</fullName>
    </submittedName>
</protein>
<evidence type="ECO:0000259" key="5">
    <source>
        <dbReference type="Pfam" id="PF13458"/>
    </source>
</evidence>
<evidence type="ECO:0000256" key="4">
    <source>
        <dbReference type="SAM" id="SignalP"/>
    </source>
</evidence>
<dbReference type="InterPro" id="IPR051010">
    <property type="entry name" value="BCAA_transport"/>
</dbReference>
<name>A0A089NVX1_9HYPH</name>
<evidence type="ECO:0000256" key="3">
    <source>
        <dbReference type="ARBA" id="ARBA00022970"/>
    </source>
</evidence>
<keyword evidence="3" id="KW-0813">Transport</keyword>
<gene>
    <name evidence="6" type="ORF">MOC_2218</name>
</gene>
<keyword evidence="6" id="KW-0675">Receptor</keyword>
<dbReference type="AlphaFoldDB" id="A0A089NVX1"/>
<dbReference type="Pfam" id="PF13458">
    <property type="entry name" value="Peripla_BP_6"/>
    <property type="match status" value="1"/>
</dbReference>
<feature type="signal peptide" evidence="4">
    <location>
        <begin position="1"/>
        <end position="34"/>
    </location>
</feature>
<dbReference type="EMBL" id="CP003811">
    <property type="protein sequence ID" value="AIQ89973.1"/>
    <property type="molecule type" value="Genomic_DNA"/>
</dbReference>
<dbReference type="KEGG" id="mor:MOC_2218"/>
<accession>A0A089NVX1</accession>
<dbReference type="GO" id="GO:0006865">
    <property type="term" value="P:amino acid transport"/>
    <property type="evidence" value="ECO:0007669"/>
    <property type="project" value="UniProtKB-KW"/>
</dbReference>
<dbReference type="Proteomes" id="UP000029492">
    <property type="component" value="Chromosome"/>
</dbReference>
<dbReference type="InterPro" id="IPR028081">
    <property type="entry name" value="Leu-bd"/>
</dbReference>
<comment type="similarity">
    <text evidence="1">Belongs to the leucine-binding protein family.</text>
</comment>
<organism evidence="6 7">
    <name type="scientific">Methylobacterium oryzae CBMB20</name>
    <dbReference type="NCBI Taxonomy" id="693986"/>
    <lineage>
        <taxon>Bacteria</taxon>
        <taxon>Pseudomonadati</taxon>
        <taxon>Pseudomonadota</taxon>
        <taxon>Alphaproteobacteria</taxon>
        <taxon>Hyphomicrobiales</taxon>
        <taxon>Methylobacteriaceae</taxon>
        <taxon>Methylobacterium</taxon>
    </lineage>
</organism>
<proteinExistence type="inferred from homology"/>
<keyword evidence="7" id="KW-1185">Reference proteome</keyword>
<dbReference type="PANTHER" id="PTHR30483">
    <property type="entry name" value="LEUCINE-SPECIFIC-BINDING PROTEIN"/>
    <property type="match status" value="1"/>
</dbReference>
<reference evidence="6 7" key="1">
    <citation type="journal article" date="2014" name="PLoS ONE">
        <title>Genome Information of Methylobacterium oryzae, a Plant-Probiotic Methylotroph in the Phyllosphere.</title>
        <authorList>
            <person name="Kwak M.J."/>
            <person name="Jeong H."/>
            <person name="Madhaiyan M."/>
            <person name="Lee Y."/>
            <person name="Sa T.M."/>
            <person name="Oh T.K."/>
            <person name="Kim J.F."/>
        </authorList>
    </citation>
    <scope>NUCLEOTIDE SEQUENCE [LARGE SCALE GENOMIC DNA]</scope>
    <source>
        <strain evidence="6 7">CBMB20</strain>
    </source>
</reference>
<sequence>MSETVRAAARVAPIRRMLPALIAAGLVAAGPVRAADPIKIGVIAEAQSVAGASIPQAVQLAADEINAKGGIDGRQIQVVTYDDKSSASDAVRAFQRAVSEDKVNVVIASYISEVVLALMPWAARLKTPMITPGAASNEISVNVHKDYARNKYTFHGYLTSHALAQAVCDSAKEVLVGTLKAKTAAIMSEDAAWTRPLDAAYQECLPKSGLKVVEHVRFSPDTGDFTPIYNKIEAAKPDLIVTGIAHVGVQPTVQWQNQQVPIAMTGISGQATSSTFWANTNGGTQGVLFDSVALPGVALTEKTIPFSEAFTKRFGGAPSYAGFMAYDAVYYTAEAIKRAGSTEADKLVEALEKTDYVGTVGHLKFYGKDDPFTHSIQYGPGLMTSVLGQWQNGKQVAIWPAATANGTMILPPAVKAAVP</sequence>
<dbReference type="HOGENOM" id="CLU_027128_4_2_5"/>